<evidence type="ECO:0000313" key="1">
    <source>
        <dbReference type="Proteomes" id="UP000038045"/>
    </source>
</evidence>
<reference evidence="2" key="1">
    <citation type="submission" date="2017-02" db="UniProtKB">
        <authorList>
            <consortium name="WormBaseParasite"/>
        </authorList>
    </citation>
    <scope>IDENTIFICATION</scope>
</reference>
<accession>A0A0N4ZFF7</accession>
<dbReference type="WBParaSite" id="PTRK_0000648800.1">
    <property type="protein sequence ID" value="PTRK_0000648800.1"/>
    <property type="gene ID" value="PTRK_0000648800"/>
</dbReference>
<dbReference type="AlphaFoldDB" id="A0A0N4ZFF7"/>
<organism evidence="1 2">
    <name type="scientific">Parastrongyloides trichosuri</name>
    <name type="common">Possum-specific nematode worm</name>
    <dbReference type="NCBI Taxonomy" id="131310"/>
    <lineage>
        <taxon>Eukaryota</taxon>
        <taxon>Metazoa</taxon>
        <taxon>Ecdysozoa</taxon>
        <taxon>Nematoda</taxon>
        <taxon>Chromadorea</taxon>
        <taxon>Rhabditida</taxon>
        <taxon>Tylenchina</taxon>
        <taxon>Panagrolaimomorpha</taxon>
        <taxon>Strongyloidoidea</taxon>
        <taxon>Strongyloididae</taxon>
        <taxon>Parastrongyloides</taxon>
    </lineage>
</organism>
<dbReference type="Proteomes" id="UP000038045">
    <property type="component" value="Unplaced"/>
</dbReference>
<evidence type="ECO:0000313" key="2">
    <source>
        <dbReference type="WBParaSite" id="PTRK_0000648800.1"/>
    </source>
</evidence>
<keyword evidence="1" id="KW-1185">Reference proteome</keyword>
<name>A0A0N4ZFF7_PARTI</name>
<proteinExistence type="predicted"/>
<protein>
    <submittedName>
        <fullName evidence="2">Flagellar basal body rod protein FlgB</fullName>
    </submittedName>
</protein>
<sequence>MVKCALSKSGFYLNSEKIYQEDYTKTEFCEKLLVSRYSHHNLHLWIEAREILNFKNKKFSKSQFDYDYPFPCSPHVRNSDAVYVHLHLIGKLNELTDESGESLRIAALKTSNYVGIYHNKTNITTFIDNDILPFVLAKTVSNDNFAYTELILPNLMDQLFDFFQFTNLLMLNNYYYY</sequence>